<keyword evidence="6" id="KW-0677">Repeat</keyword>
<dbReference type="SUPFAM" id="SSF52058">
    <property type="entry name" value="L domain-like"/>
    <property type="match status" value="1"/>
</dbReference>
<dbReference type="Gene3D" id="3.80.10.10">
    <property type="entry name" value="Ribonuclease Inhibitor"/>
    <property type="match status" value="3"/>
</dbReference>
<dbReference type="SMART" id="SM00255">
    <property type="entry name" value="TIR"/>
    <property type="match status" value="1"/>
</dbReference>
<evidence type="ECO:0000313" key="14">
    <source>
        <dbReference type="EMBL" id="KAL3891710.1"/>
    </source>
</evidence>
<sequence length="686" mass="78692">MSFVNCQGIIIIFMLTLGVGFCTSCNCTRVNRHLYLNCVQTNESEIHDCFIKNEGAIYVFVTNSSLTRIPKSIRYLHRVQYLDFSYNEITDIDNHTLNSLRSELQILVLSYNNVSILRNNTLDNLTSLQELYLDNNGLREIEANAINSNLKSLHYIQCSYNQLEILDIGLVWVPLLFNYTVNVSNNDISNFTNQKGIRVSDFKKFNDSLRVDLQSNNLTTIDANYLLRLGKVEQIWDLHNTGIGGINILFNHLVCDCVLFPFAVYINVFKFMDDLNPVYNMRCGYPTELRSIPISEVSINEFNCSVPENCPDHCLCTRTIAFDLITVVCDSDTLDTIPYVLPEGRYINLSVHSSNVRELSNRLYYQNVTNLDLSNSSISTVQADFLPNFERIGTIQIYDNALTMLPEDIQNMNLEKLSSLYLHGNPFQCDCHTHWLKAWLLKNKAKVPDLDQVLCESGPARGKPIIDALDSEFVCVGINLVLVLAISFGLLSVLVILVFTAYLFRVSIKVLLIANFKCFQCLRRKVSTDLPFDIFISYSSCDDTYVHDMLIPHLENDGFRLFTQDNFIPGIPITDNILKGIDSSFTTLIILSNKFLESDWCRYEFEQAYVKVLQEKERHLIILTLDKKLNKERIPKTLKTYMKMTNYINVSEKRYMSRLLLALPRIQIRIGDSERTPLLNDSAKVN</sequence>
<evidence type="ECO:0000256" key="3">
    <source>
        <dbReference type="ARBA" id="ARBA00022614"/>
    </source>
</evidence>
<dbReference type="Proteomes" id="UP001634394">
    <property type="component" value="Unassembled WGS sequence"/>
</dbReference>
<comment type="similarity">
    <text evidence="2">Belongs to the Toll-like receptor family.</text>
</comment>
<dbReference type="Pfam" id="PF13676">
    <property type="entry name" value="TIR_2"/>
    <property type="match status" value="1"/>
</dbReference>
<dbReference type="PROSITE" id="PS50104">
    <property type="entry name" value="TIR"/>
    <property type="match status" value="1"/>
</dbReference>
<evidence type="ECO:0000256" key="12">
    <source>
        <dbReference type="SAM" id="SignalP"/>
    </source>
</evidence>
<dbReference type="PANTHER" id="PTHR24365:SF541">
    <property type="entry name" value="PROTEIN TOLL-RELATED"/>
    <property type="match status" value="1"/>
</dbReference>
<comment type="caution">
    <text evidence="14">The sequence shown here is derived from an EMBL/GenBank/DDBJ whole genome shotgun (WGS) entry which is preliminary data.</text>
</comment>
<evidence type="ECO:0000256" key="1">
    <source>
        <dbReference type="ARBA" id="ARBA00004479"/>
    </source>
</evidence>
<keyword evidence="9" id="KW-0675">Receptor</keyword>
<evidence type="ECO:0000256" key="9">
    <source>
        <dbReference type="ARBA" id="ARBA00023170"/>
    </source>
</evidence>
<keyword evidence="4 11" id="KW-0812">Transmembrane</keyword>
<dbReference type="SMART" id="SM00369">
    <property type="entry name" value="LRR_TYP"/>
    <property type="match status" value="3"/>
</dbReference>
<keyword evidence="10" id="KW-0325">Glycoprotein</keyword>
<evidence type="ECO:0000313" key="15">
    <source>
        <dbReference type="Proteomes" id="UP001634394"/>
    </source>
</evidence>
<evidence type="ECO:0000256" key="6">
    <source>
        <dbReference type="ARBA" id="ARBA00022737"/>
    </source>
</evidence>
<feature type="domain" description="TIR" evidence="13">
    <location>
        <begin position="530"/>
        <end position="686"/>
    </location>
</feature>
<dbReference type="Gene3D" id="3.40.50.10140">
    <property type="entry name" value="Toll/interleukin-1 receptor homology (TIR) domain"/>
    <property type="match status" value="1"/>
</dbReference>
<dbReference type="InterPro" id="IPR032675">
    <property type="entry name" value="LRR_dom_sf"/>
</dbReference>
<dbReference type="SUPFAM" id="SSF52200">
    <property type="entry name" value="Toll/Interleukin receptor TIR domain"/>
    <property type="match status" value="1"/>
</dbReference>
<feature type="transmembrane region" description="Helical" evidence="11">
    <location>
        <begin position="480"/>
        <end position="504"/>
    </location>
</feature>
<evidence type="ECO:0000256" key="4">
    <source>
        <dbReference type="ARBA" id="ARBA00022692"/>
    </source>
</evidence>
<evidence type="ECO:0000259" key="13">
    <source>
        <dbReference type="PROSITE" id="PS50104"/>
    </source>
</evidence>
<accession>A0ABD3XZR1</accession>
<evidence type="ECO:0000256" key="8">
    <source>
        <dbReference type="ARBA" id="ARBA00023136"/>
    </source>
</evidence>
<feature type="signal peptide" evidence="12">
    <location>
        <begin position="1"/>
        <end position="24"/>
    </location>
</feature>
<feature type="chain" id="PRO_5044829655" description="TIR domain-containing protein" evidence="12">
    <location>
        <begin position="25"/>
        <end position="686"/>
    </location>
</feature>
<evidence type="ECO:0000256" key="5">
    <source>
        <dbReference type="ARBA" id="ARBA00022729"/>
    </source>
</evidence>
<dbReference type="PROSITE" id="PS51450">
    <property type="entry name" value="LRR"/>
    <property type="match status" value="1"/>
</dbReference>
<keyword evidence="5 12" id="KW-0732">Signal</keyword>
<reference evidence="14 15" key="1">
    <citation type="submission" date="2024-11" db="EMBL/GenBank/DDBJ databases">
        <title>Chromosome-level genome assembly of the freshwater bivalve Anodonta woodiana.</title>
        <authorList>
            <person name="Chen X."/>
        </authorList>
    </citation>
    <scope>NUCLEOTIDE SEQUENCE [LARGE SCALE GENOMIC DNA]</scope>
    <source>
        <strain evidence="14">MN2024</strain>
        <tissue evidence="14">Gills</tissue>
    </source>
</reference>
<dbReference type="GO" id="GO:0016020">
    <property type="term" value="C:membrane"/>
    <property type="evidence" value="ECO:0007669"/>
    <property type="project" value="UniProtKB-SubCell"/>
</dbReference>
<evidence type="ECO:0000256" key="7">
    <source>
        <dbReference type="ARBA" id="ARBA00022989"/>
    </source>
</evidence>
<keyword evidence="3" id="KW-0433">Leucine-rich repeat</keyword>
<evidence type="ECO:0000256" key="11">
    <source>
        <dbReference type="SAM" id="Phobius"/>
    </source>
</evidence>
<dbReference type="PANTHER" id="PTHR24365">
    <property type="entry name" value="TOLL-LIKE RECEPTOR"/>
    <property type="match status" value="1"/>
</dbReference>
<evidence type="ECO:0000256" key="2">
    <source>
        <dbReference type="ARBA" id="ARBA00009634"/>
    </source>
</evidence>
<dbReference type="InterPro" id="IPR000157">
    <property type="entry name" value="TIR_dom"/>
</dbReference>
<proteinExistence type="inferred from homology"/>
<comment type="subcellular location">
    <subcellularLocation>
        <location evidence="1">Membrane</location>
        <topology evidence="1">Single-pass type I membrane protein</topology>
    </subcellularLocation>
</comment>
<dbReference type="InterPro" id="IPR000483">
    <property type="entry name" value="Cys-rich_flank_reg_C"/>
</dbReference>
<dbReference type="InterPro" id="IPR003591">
    <property type="entry name" value="Leu-rich_rpt_typical-subtyp"/>
</dbReference>
<name>A0ABD3XZR1_SINWO</name>
<organism evidence="14 15">
    <name type="scientific">Sinanodonta woodiana</name>
    <name type="common">Chinese pond mussel</name>
    <name type="synonym">Anodonta woodiana</name>
    <dbReference type="NCBI Taxonomy" id="1069815"/>
    <lineage>
        <taxon>Eukaryota</taxon>
        <taxon>Metazoa</taxon>
        <taxon>Spiralia</taxon>
        <taxon>Lophotrochozoa</taxon>
        <taxon>Mollusca</taxon>
        <taxon>Bivalvia</taxon>
        <taxon>Autobranchia</taxon>
        <taxon>Heteroconchia</taxon>
        <taxon>Palaeoheterodonta</taxon>
        <taxon>Unionida</taxon>
        <taxon>Unionoidea</taxon>
        <taxon>Unionidae</taxon>
        <taxon>Unioninae</taxon>
        <taxon>Sinanodonta</taxon>
    </lineage>
</organism>
<dbReference type="InterPro" id="IPR035897">
    <property type="entry name" value="Toll_tir_struct_dom_sf"/>
</dbReference>
<keyword evidence="15" id="KW-1185">Reference proteome</keyword>
<dbReference type="AlphaFoldDB" id="A0ABD3XZR1"/>
<protein>
    <recommendedName>
        <fullName evidence="13">TIR domain-containing protein</fullName>
    </recommendedName>
</protein>
<evidence type="ECO:0000256" key="10">
    <source>
        <dbReference type="ARBA" id="ARBA00023180"/>
    </source>
</evidence>
<gene>
    <name evidence="14" type="ORF">ACJMK2_003960</name>
</gene>
<keyword evidence="7 11" id="KW-1133">Transmembrane helix</keyword>
<keyword evidence="8 11" id="KW-0472">Membrane</keyword>
<dbReference type="InterPro" id="IPR001611">
    <property type="entry name" value="Leu-rich_rpt"/>
</dbReference>
<dbReference type="EMBL" id="JBJQND010000001">
    <property type="protein sequence ID" value="KAL3891710.1"/>
    <property type="molecule type" value="Genomic_DNA"/>
</dbReference>
<dbReference type="SMART" id="SM00082">
    <property type="entry name" value="LRRCT"/>
    <property type="match status" value="2"/>
</dbReference>